<dbReference type="Pfam" id="PF09745">
    <property type="entry name" value="NSRP1_N"/>
    <property type="match status" value="1"/>
</dbReference>
<feature type="compositionally biased region" description="Basic and acidic residues" evidence="3">
    <location>
        <begin position="358"/>
        <end position="368"/>
    </location>
</feature>
<dbReference type="Proteomes" id="UP000033483">
    <property type="component" value="Unassembled WGS sequence"/>
</dbReference>
<evidence type="ECO:0000256" key="3">
    <source>
        <dbReference type="SAM" id="MobiDB-lite"/>
    </source>
</evidence>
<feature type="compositionally biased region" description="Low complexity" evidence="3">
    <location>
        <begin position="13"/>
        <end position="26"/>
    </location>
</feature>
<dbReference type="PANTHER" id="PTHR47845">
    <property type="entry name" value="NUCLEAR SPECKLE SPLICING REGULATORY PROTEIN 1 HOMOLOG"/>
    <property type="match status" value="1"/>
</dbReference>
<reference evidence="5 6" key="1">
    <citation type="submission" date="2015-03" db="EMBL/GenBank/DDBJ databases">
        <authorList>
            <person name="Radwan O."/>
            <person name="Al-Naeli F.A."/>
            <person name="Rendon G.A."/>
            <person name="Fields C."/>
        </authorList>
    </citation>
    <scope>NUCLEOTIDE SEQUENCE [LARGE SCALE GENOMIC DNA]</scope>
    <source>
        <strain evidence="5">CR-DP1</strain>
    </source>
</reference>
<dbReference type="InterPro" id="IPR053246">
    <property type="entry name" value="NS_splicing_regulatory_protein"/>
</dbReference>
<dbReference type="InterPro" id="IPR018612">
    <property type="entry name" value="NSRP1_N"/>
</dbReference>
<dbReference type="AlphaFoldDB" id="A0A0F4ZD91"/>
<organism evidence="5 6">
    <name type="scientific">Thielaviopsis punctulata</name>
    <dbReference type="NCBI Taxonomy" id="72032"/>
    <lineage>
        <taxon>Eukaryota</taxon>
        <taxon>Fungi</taxon>
        <taxon>Dikarya</taxon>
        <taxon>Ascomycota</taxon>
        <taxon>Pezizomycotina</taxon>
        <taxon>Sordariomycetes</taxon>
        <taxon>Hypocreomycetidae</taxon>
        <taxon>Microascales</taxon>
        <taxon>Ceratocystidaceae</taxon>
        <taxon>Thielaviopsis</taxon>
    </lineage>
</organism>
<comment type="caution">
    <text evidence="5">The sequence shown here is derived from an EMBL/GenBank/DDBJ whole genome shotgun (WGS) entry which is preliminary data.</text>
</comment>
<comment type="similarity">
    <text evidence="1">Belongs to the NSRP1 family.</text>
</comment>
<evidence type="ECO:0000313" key="6">
    <source>
        <dbReference type="Proteomes" id="UP000033483"/>
    </source>
</evidence>
<accession>A0A0F4ZD91</accession>
<proteinExistence type="inferred from homology"/>
<feature type="compositionally biased region" description="Basic and acidic residues" evidence="3">
    <location>
        <begin position="36"/>
        <end position="48"/>
    </location>
</feature>
<evidence type="ECO:0000256" key="2">
    <source>
        <dbReference type="ARBA" id="ARBA00023054"/>
    </source>
</evidence>
<feature type="region of interest" description="Disordered" evidence="3">
    <location>
        <begin position="325"/>
        <end position="423"/>
    </location>
</feature>
<dbReference type="EMBL" id="LAEV01001419">
    <property type="protein sequence ID" value="KKA28106.1"/>
    <property type="molecule type" value="Genomic_DNA"/>
</dbReference>
<feature type="domain" description="Nuclear speckle splicing regulatory protein 1 N-terminal" evidence="4">
    <location>
        <begin position="115"/>
        <end position="231"/>
    </location>
</feature>
<evidence type="ECO:0000256" key="1">
    <source>
        <dbReference type="ARBA" id="ARBA00010126"/>
    </source>
</evidence>
<protein>
    <recommendedName>
        <fullName evidence="4">Nuclear speckle splicing regulatory protein 1 N-terminal domain-containing protein</fullName>
    </recommendedName>
</protein>
<feature type="compositionally biased region" description="Basic and acidic residues" evidence="3">
    <location>
        <begin position="377"/>
        <end position="423"/>
    </location>
</feature>
<feature type="compositionally biased region" description="Basic and acidic residues" evidence="3">
    <location>
        <begin position="327"/>
        <end position="339"/>
    </location>
</feature>
<feature type="compositionally biased region" description="Gly residues" evidence="3">
    <location>
        <begin position="343"/>
        <end position="355"/>
    </location>
</feature>
<name>A0A0F4ZD91_9PEZI</name>
<feature type="region of interest" description="Disordered" evidence="3">
    <location>
        <begin position="1"/>
        <end position="123"/>
    </location>
</feature>
<feature type="region of interest" description="Disordered" evidence="3">
    <location>
        <begin position="259"/>
        <end position="286"/>
    </location>
</feature>
<sequence>MSGFKLGNGLKRPTAGKPAPTKKATALFGGNDSDSDDRPQQSKAKDDPTNPQAITELGDLDFSGPPPPSEPSRKAGRKAKSALPTGPPPSLKNKQKALDAAAATRGDLSSALTSRKYQEAAESADKNIYDYDAVYDSLQPAAAASAASAADAEAETRPRYMTSIVAAAAVRKRDALAAEQVKIERDREAEGDEFADKEVFETAAYKRQKAEKKELDAELQRVEQEEARKRAAGGGGGMTDFYKKLLREKEEERAAVMRAAEARSKMTPEERAAEDRRRAQEQEVTEAERVREVIARGGTVAINEDGQVVDKRQLLQGGLNVLPSAVRKKETERKRERAPELGPGAGVGAGAGAGGRRAVRERQSKMMEEQLAASLKRAREEEEKEREKIEMMNKSRKTEADISSAKERYLARKRAAEEAKKKT</sequence>
<evidence type="ECO:0000313" key="5">
    <source>
        <dbReference type="EMBL" id="KKA28106.1"/>
    </source>
</evidence>
<keyword evidence="6" id="KW-1185">Reference proteome</keyword>
<evidence type="ECO:0000259" key="4">
    <source>
        <dbReference type="Pfam" id="PF09745"/>
    </source>
</evidence>
<dbReference type="GO" id="GO:0000381">
    <property type="term" value="P:regulation of alternative mRNA splicing, via spliceosome"/>
    <property type="evidence" value="ECO:0007669"/>
    <property type="project" value="InterPro"/>
</dbReference>
<dbReference type="PANTHER" id="PTHR47845:SF1">
    <property type="entry name" value="NUCLEAR SPECKLE SPLICING REGULATORY PROTEIN 1 HOMOLOG"/>
    <property type="match status" value="1"/>
</dbReference>
<dbReference type="OrthoDB" id="446635at2759"/>
<gene>
    <name evidence="5" type="ORF">TD95_002327</name>
</gene>
<keyword evidence="2" id="KW-0175">Coiled coil</keyword>